<evidence type="ECO:0000256" key="3">
    <source>
        <dbReference type="ARBA" id="ARBA00022741"/>
    </source>
</evidence>
<evidence type="ECO:0000256" key="8">
    <source>
        <dbReference type="RuleBase" id="RU361165"/>
    </source>
</evidence>
<dbReference type="FunFam" id="3.30.200.20:FF:000166">
    <property type="entry name" value="Mitogen-activated protein kinase"/>
    <property type="match status" value="1"/>
</dbReference>
<sequence>MPADTSSASLDEIDRGVLRRFDVTRKLGKGAYGIVWQATDRKSKQKVALKKSFDAFQNSTDAQRTYREVNICRMLHPHENIIGLLLVLKADNDRDLYMIFDYMDTDLHAAIRAEILEEVHKQYITWQLFRALKYMHSAGLVHRDIKPANLLLDGDCLMKSYDFSTDMWAAGCVLAEMYKGKTCFSGTNTLGQLDQIFLLLGWPSEEAIANLHSPFTRSMLEACGGEPSPEKQAAAWAELASIISNELAVDLLKRLLVVDPCARLSASSALEHEYVAPFHDPPKETSASFIAELKIDDNVKKTTANYREELYATLLPQEKDKAYRDRSTPGKNAPDYRRTSVVA</sequence>
<keyword evidence="4 8" id="KW-0418">Kinase</keyword>
<dbReference type="AlphaFoldDB" id="A0A0M0JPA4"/>
<accession>A0A0M0JPA4</accession>
<comment type="cofactor">
    <cofactor evidence="8">
        <name>Mg(2+)</name>
        <dbReference type="ChEBI" id="CHEBI:18420"/>
    </cofactor>
</comment>
<dbReference type="EC" id="2.7.11.24" evidence="8"/>
<dbReference type="SMART" id="SM00220">
    <property type="entry name" value="S_TKc"/>
    <property type="match status" value="1"/>
</dbReference>
<keyword evidence="3 6" id="KW-0547">Nucleotide-binding</keyword>
<dbReference type="InterPro" id="IPR011009">
    <property type="entry name" value="Kinase-like_dom_sf"/>
</dbReference>
<dbReference type="EMBL" id="JWZX01002585">
    <property type="protein sequence ID" value="KOO28325.1"/>
    <property type="molecule type" value="Genomic_DNA"/>
</dbReference>
<evidence type="ECO:0000256" key="5">
    <source>
        <dbReference type="ARBA" id="ARBA00022840"/>
    </source>
</evidence>
<reference evidence="12" key="1">
    <citation type="journal article" date="2015" name="PLoS Genet.">
        <title>Genome Sequence and Transcriptome Analyses of Chrysochromulina tobin: Metabolic Tools for Enhanced Algal Fitness in the Prominent Order Prymnesiales (Haptophyceae).</title>
        <authorList>
            <person name="Hovde B.T."/>
            <person name="Deodato C.R."/>
            <person name="Hunsperger H.M."/>
            <person name="Ryken S.A."/>
            <person name="Yost W."/>
            <person name="Jha R.K."/>
            <person name="Patterson J."/>
            <person name="Monnat R.J. Jr."/>
            <person name="Barlow S.B."/>
            <person name="Starkenburg S.R."/>
            <person name="Cattolico R.A."/>
        </authorList>
    </citation>
    <scope>NUCLEOTIDE SEQUENCE</scope>
    <source>
        <strain evidence="12">CCMP291</strain>
    </source>
</reference>
<keyword evidence="2 8" id="KW-0808">Transferase</keyword>
<dbReference type="PROSITE" id="PS00107">
    <property type="entry name" value="PROTEIN_KINASE_ATP"/>
    <property type="match status" value="1"/>
</dbReference>
<evidence type="ECO:0000256" key="9">
    <source>
        <dbReference type="SAM" id="MobiDB-lite"/>
    </source>
</evidence>
<dbReference type="PROSITE" id="PS50011">
    <property type="entry name" value="PROTEIN_KINASE_DOM"/>
    <property type="match status" value="1"/>
</dbReference>
<dbReference type="InterPro" id="IPR017441">
    <property type="entry name" value="Protein_kinase_ATP_BS"/>
</dbReference>
<organism evidence="11 12">
    <name type="scientific">Chrysochromulina tobinii</name>
    <dbReference type="NCBI Taxonomy" id="1460289"/>
    <lineage>
        <taxon>Eukaryota</taxon>
        <taxon>Haptista</taxon>
        <taxon>Haptophyta</taxon>
        <taxon>Prymnesiophyceae</taxon>
        <taxon>Prymnesiales</taxon>
        <taxon>Chrysochromulinaceae</taxon>
        <taxon>Chrysochromulina</taxon>
    </lineage>
</organism>
<comment type="catalytic activity">
    <reaction evidence="8">
        <text>L-threonyl-[protein] + ATP = O-phospho-L-threonyl-[protein] + ADP + H(+)</text>
        <dbReference type="Rhea" id="RHEA:46608"/>
        <dbReference type="Rhea" id="RHEA-COMP:11060"/>
        <dbReference type="Rhea" id="RHEA-COMP:11605"/>
        <dbReference type="ChEBI" id="CHEBI:15378"/>
        <dbReference type="ChEBI" id="CHEBI:30013"/>
        <dbReference type="ChEBI" id="CHEBI:30616"/>
        <dbReference type="ChEBI" id="CHEBI:61977"/>
        <dbReference type="ChEBI" id="CHEBI:456216"/>
        <dbReference type="EC" id="2.7.11.24"/>
    </reaction>
</comment>
<evidence type="ECO:0000256" key="2">
    <source>
        <dbReference type="ARBA" id="ARBA00022679"/>
    </source>
</evidence>
<dbReference type="Gene3D" id="3.30.200.20">
    <property type="entry name" value="Phosphorylase Kinase, domain 1"/>
    <property type="match status" value="1"/>
</dbReference>
<feature type="region of interest" description="Disordered" evidence="9">
    <location>
        <begin position="321"/>
        <end position="343"/>
    </location>
</feature>
<evidence type="ECO:0000256" key="7">
    <source>
        <dbReference type="RuleBase" id="RU000304"/>
    </source>
</evidence>
<feature type="binding site" evidence="6">
    <location>
        <position position="50"/>
    </location>
    <ligand>
        <name>ATP</name>
        <dbReference type="ChEBI" id="CHEBI:30616"/>
    </ligand>
</feature>
<dbReference type="Gene3D" id="1.10.510.10">
    <property type="entry name" value="Transferase(Phosphotransferase) domain 1"/>
    <property type="match status" value="2"/>
</dbReference>
<evidence type="ECO:0000256" key="6">
    <source>
        <dbReference type="PROSITE-ProRule" id="PRU10141"/>
    </source>
</evidence>
<dbReference type="InterPro" id="IPR003527">
    <property type="entry name" value="MAP_kinase_CS"/>
</dbReference>
<evidence type="ECO:0000256" key="4">
    <source>
        <dbReference type="ARBA" id="ARBA00022777"/>
    </source>
</evidence>
<dbReference type="InterPro" id="IPR000719">
    <property type="entry name" value="Prot_kinase_dom"/>
</dbReference>
<evidence type="ECO:0000259" key="10">
    <source>
        <dbReference type="PROSITE" id="PS50011"/>
    </source>
</evidence>
<keyword evidence="1 7" id="KW-0723">Serine/threonine-protein kinase</keyword>
<evidence type="ECO:0000256" key="1">
    <source>
        <dbReference type="ARBA" id="ARBA00022527"/>
    </source>
</evidence>
<keyword evidence="12" id="KW-1185">Reference proteome</keyword>
<dbReference type="GO" id="GO:0004707">
    <property type="term" value="F:MAP kinase activity"/>
    <property type="evidence" value="ECO:0007669"/>
    <property type="project" value="UniProtKB-EC"/>
</dbReference>
<dbReference type="Proteomes" id="UP000037460">
    <property type="component" value="Unassembled WGS sequence"/>
</dbReference>
<name>A0A0M0JPA4_9EUKA</name>
<dbReference type="Pfam" id="PF00069">
    <property type="entry name" value="Pkinase"/>
    <property type="match status" value="1"/>
</dbReference>
<gene>
    <name evidence="11" type="ORF">Ctob_008387</name>
</gene>
<keyword evidence="8" id="KW-0460">Magnesium</keyword>
<evidence type="ECO:0000313" key="12">
    <source>
        <dbReference type="Proteomes" id="UP000037460"/>
    </source>
</evidence>
<dbReference type="PANTHER" id="PTHR24055">
    <property type="entry name" value="MITOGEN-ACTIVATED PROTEIN KINASE"/>
    <property type="match status" value="1"/>
</dbReference>
<dbReference type="PROSITE" id="PS01351">
    <property type="entry name" value="MAPK"/>
    <property type="match status" value="1"/>
</dbReference>
<comment type="similarity">
    <text evidence="8">Belongs to the protein kinase superfamily. Ser/Thr protein kinase family. MAP kinase subfamily.</text>
</comment>
<dbReference type="SUPFAM" id="SSF56112">
    <property type="entry name" value="Protein kinase-like (PK-like)"/>
    <property type="match status" value="1"/>
</dbReference>
<dbReference type="OrthoDB" id="192887at2759"/>
<dbReference type="InterPro" id="IPR008271">
    <property type="entry name" value="Ser/Thr_kinase_AS"/>
</dbReference>
<comment type="caution">
    <text evidence="11">The sequence shown here is derived from an EMBL/GenBank/DDBJ whole genome shotgun (WGS) entry which is preliminary data.</text>
</comment>
<keyword evidence="5 6" id="KW-0067">ATP-binding</keyword>
<protein>
    <recommendedName>
        <fullName evidence="8">Mitogen-activated protein kinase</fullName>
        <ecNumber evidence="8">2.7.11.24</ecNumber>
    </recommendedName>
</protein>
<comment type="activity regulation">
    <text evidence="8">Activated by threonine and tyrosine phosphorylation.</text>
</comment>
<proteinExistence type="inferred from homology"/>
<feature type="domain" description="Protein kinase" evidence="10">
    <location>
        <begin position="21"/>
        <end position="275"/>
    </location>
</feature>
<dbReference type="GO" id="GO:0005524">
    <property type="term" value="F:ATP binding"/>
    <property type="evidence" value="ECO:0007669"/>
    <property type="project" value="UniProtKB-UniRule"/>
</dbReference>
<evidence type="ECO:0000313" key="11">
    <source>
        <dbReference type="EMBL" id="KOO28325.1"/>
    </source>
</evidence>
<dbReference type="InterPro" id="IPR050117">
    <property type="entry name" value="MAPK"/>
</dbReference>
<dbReference type="PROSITE" id="PS00108">
    <property type="entry name" value="PROTEIN_KINASE_ST"/>
    <property type="match status" value="1"/>
</dbReference>